<comment type="caution">
    <text evidence="2">The sequence shown here is derived from an EMBL/GenBank/DDBJ whole genome shotgun (WGS) entry which is preliminary data.</text>
</comment>
<gene>
    <name evidence="2" type="ORF">HMPREF9336_04305</name>
</gene>
<organism evidence="2 3">
    <name type="scientific">Segniliparus rugosus (strain ATCC BAA-974 / DSM 45345 / CCUG 50838 / CIP 108380 / JCM 13579 / CDC 945)</name>
    <dbReference type="NCBI Taxonomy" id="679197"/>
    <lineage>
        <taxon>Bacteria</taxon>
        <taxon>Bacillati</taxon>
        <taxon>Actinomycetota</taxon>
        <taxon>Actinomycetes</taxon>
        <taxon>Mycobacteriales</taxon>
        <taxon>Segniliparaceae</taxon>
        <taxon>Segniliparus</taxon>
    </lineage>
</organism>
<evidence type="ECO:0000313" key="2">
    <source>
        <dbReference type="EMBL" id="ERG69161.1"/>
    </source>
</evidence>
<dbReference type="PROSITE" id="PS51257">
    <property type="entry name" value="PROKAR_LIPOPROTEIN"/>
    <property type="match status" value="1"/>
</dbReference>
<keyword evidence="3" id="KW-1185">Reference proteome</keyword>
<evidence type="ECO:0000256" key="1">
    <source>
        <dbReference type="SAM" id="SignalP"/>
    </source>
</evidence>
<proteinExistence type="predicted"/>
<reference evidence="2 3" key="1">
    <citation type="journal article" date="2011" name="Stand. Genomic Sci.">
        <title>High quality draft genome sequence of Segniliparus rugosus CDC 945(T)= (ATCC BAA-974(T)).</title>
        <authorList>
            <person name="Earl A.M."/>
            <person name="Desjardins C.A."/>
            <person name="Fitzgerald M.G."/>
            <person name="Arachchi H.M."/>
            <person name="Zeng Q."/>
            <person name="Mehta T."/>
            <person name="Griggs A."/>
            <person name="Birren B.W."/>
            <person name="Toney N.C."/>
            <person name="Carr J."/>
            <person name="Posey J."/>
            <person name="Butler W.R."/>
        </authorList>
    </citation>
    <scope>NUCLEOTIDE SEQUENCE [LARGE SCALE GENOMIC DNA]</scope>
    <source>
        <strain evidence="3">ATCC BAA-974 / DSM 45345 / CCUG 50838 / CIP 108380 / JCM 13579 / CDC 945</strain>
    </source>
</reference>
<dbReference type="AlphaFoldDB" id="U1LMI7"/>
<evidence type="ECO:0000313" key="3">
    <source>
        <dbReference type="Proteomes" id="UP000004816"/>
    </source>
</evidence>
<accession>U1LMI7</accession>
<keyword evidence="1" id="KW-0732">Signal</keyword>
<dbReference type="Proteomes" id="UP000004816">
    <property type="component" value="Unassembled WGS sequence"/>
</dbReference>
<dbReference type="HOGENOM" id="CLU_3239454_0_0_11"/>
<feature type="chain" id="PRO_5004616040" evidence="1">
    <location>
        <begin position="22"/>
        <end position="43"/>
    </location>
</feature>
<sequence>MRRPKLGRAAHCALYFVPSSASTSSTLVFSWLSCEQVARTLFR</sequence>
<name>U1LMI7_SEGRC</name>
<feature type="signal peptide" evidence="1">
    <location>
        <begin position="1"/>
        <end position="21"/>
    </location>
</feature>
<protein>
    <submittedName>
        <fullName evidence="2">Uncharacterized protein</fullName>
    </submittedName>
</protein>
<dbReference type="EMBL" id="ACZI02000003">
    <property type="protein sequence ID" value="ERG69161.1"/>
    <property type="molecule type" value="Genomic_DNA"/>
</dbReference>